<organism evidence="1 2">
    <name type="scientific">Nitrosospira lacus</name>
    <dbReference type="NCBI Taxonomy" id="1288494"/>
    <lineage>
        <taxon>Bacteria</taxon>
        <taxon>Pseudomonadati</taxon>
        <taxon>Pseudomonadota</taxon>
        <taxon>Betaproteobacteria</taxon>
        <taxon>Nitrosomonadales</taxon>
        <taxon>Nitrosomonadaceae</taxon>
        <taxon>Nitrosospira</taxon>
    </lineage>
</organism>
<evidence type="ECO:0000313" key="1">
    <source>
        <dbReference type="EMBL" id="ARO88781.1"/>
    </source>
</evidence>
<proteinExistence type="predicted"/>
<sequence length="87" mass="10198">MKKNTETQRRHKAYLRAKNALRDQHQDDYTFMLERHAQELDTLWADYNLAVKKLADAHNKAIKSKIVPMNKGRVLSVEPEEQAVYST</sequence>
<keyword evidence="2" id="KW-1185">Reference proteome</keyword>
<gene>
    <name evidence="1" type="ORF">EBAPG3_013945</name>
</gene>
<dbReference type="KEGG" id="nlc:EBAPG3_013945"/>
<name>A0A1W6SSK3_9PROT</name>
<accession>A0A1W6SSK3</accession>
<evidence type="ECO:0000313" key="2">
    <source>
        <dbReference type="Proteomes" id="UP000012179"/>
    </source>
</evidence>
<protein>
    <submittedName>
        <fullName evidence="1">Uncharacterized protein</fullName>
    </submittedName>
</protein>
<dbReference type="OrthoDB" id="8563932at2"/>
<dbReference type="Proteomes" id="UP000012179">
    <property type="component" value="Chromosome"/>
</dbReference>
<dbReference type="EMBL" id="CP021106">
    <property type="protein sequence ID" value="ARO88781.1"/>
    <property type="molecule type" value="Genomic_DNA"/>
</dbReference>
<reference evidence="1 2" key="1">
    <citation type="journal article" date="2015" name="Int. J. Syst. Evol. Microbiol.">
        <title>Nitrosospira lacus sp. nov., a psychrotolerant, ammonia-oxidizing bacterium from sandy lake sediment.</title>
        <authorList>
            <person name="Urakawa H."/>
            <person name="Garcia J.C."/>
            <person name="Nielsen J.L."/>
            <person name="Le V.Q."/>
            <person name="Kozlowski J.A."/>
            <person name="Stein L.Y."/>
            <person name="Lim C.K."/>
            <person name="Pommerening-Roser A."/>
            <person name="Martens-Habbena W."/>
            <person name="Stahl D.A."/>
            <person name="Klotz M.G."/>
        </authorList>
    </citation>
    <scope>NUCLEOTIDE SEQUENCE [LARGE SCALE GENOMIC DNA]</scope>
    <source>
        <strain evidence="1 2">APG3</strain>
    </source>
</reference>
<dbReference type="AlphaFoldDB" id="A0A1W6SSK3"/>
<dbReference type="RefSeq" id="WP_004179786.1">
    <property type="nucleotide sequence ID" value="NZ_CP021106.3"/>
</dbReference>